<organism evidence="1">
    <name type="scientific">uncultured Caudovirales phage</name>
    <dbReference type="NCBI Taxonomy" id="2100421"/>
    <lineage>
        <taxon>Viruses</taxon>
        <taxon>Duplodnaviria</taxon>
        <taxon>Heunggongvirae</taxon>
        <taxon>Uroviricota</taxon>
        <taxon>Caudoviricetes</taxon>
        <taxon>Peduoviridae</taxon>
        <taxon>Maltschvirus</taxon>
        <taxon>Maltschvirus maltsch</taxon>
    </lineage>
</organism>
<reference evidence="1" key="1">
    <citation type="submission" date="2020-04" db="EMBL/GenBank/DDBJ databases">
        <authorList>
            <person name="Chiriac C."/>
            <person name="Salcher M."/>
            <person name="Ghai R."/>
            <person name="Kavagutti S V."/>
        </authorList>
    </citation>
    <scope>NUCLEOTIDE SEQUENCE</scope>
</reference>
<proteinExistence type="predicted"/>
<evidence type="ECO:0000313" key="1">
    <source>
        <dbReference type="EMBL" id="CAB4166774.1"/>
    </source>
</evidence>
<sequence length="297" mass="34092">MPWALSDIRRKVRQVSARLSSNELSTTKLDEYINNYYQYEFPAEVKLDRQHTFYEFLTEPLVQSYPFPNETYTNVEPFLYLNQRPMYWYQDPTVYKNENPVNVQMQIPWTGDGTTTLFTTTVQFPFILPGSVVVTDNVETYTDSPVNSSTGNLLLTTNTSIVGGSVGYQSGNISITFQSPPANGQNIYTSFIQYQPGAPTAVLYYDSQFFFYPVPDTVYTCQIKAYKVPDPLVLATDFPNLQEWGPCIAYGAARNICIDFGETERYAELTNLYKEQVSYILTRTVENLSNQRSRPMW</sequence>
<dbReference type="EMBL" id="LR796795">
    <property type="protein sequence ID" value="CAB4166774.1"/>
    <property type="molecule type" value="Genomic_DNA"/>
</dbReference>
<name>A0A6J5PGG2_9CAUD</name>
<accession>A0A6J5PGG2</accession>
<gene>
    <name evidence="1" type="ORF">UFOVP844_52</name>
</gene>
<protein>
    <submittedName>
        <fullName evidence="1">Uncharacterized protein</fullName>
    </submittedName>
</protein>